<organism evidence="1 2">
    <name type="scientific">Euplotes crassus</name>
    <dbReference type="NCBI Taxonomy" id="5936"/>
    <lineage>
        <taxon>Eukaryota</taxon>
        <taxon>Sar</taxon>
        <taxon>Alveolata</taxon>
        <taxon>Ciliophora</taxon>
        <taxon>Intramacronucleata</taxon>
        <taxon>Spirotrichea</taxon>
        <taxon>Hypotrichia</taxon>
        <taxon>Euplotida</taxon>
        <taxon>Euplotidae</taxon>
        <taxon>Moneuplotes</taxon>
    </lineage>
</organism>
<protein>
    <submittedName>
        <fullName evidence="1">Uncharacterized protein</fullName>
    </submittedName>
</protein>
<accession>A0AAD1XRQ5</accession>
<name>A0AAD1XRQ5_EUPCR</name>
<dbReference type="EMBL" id="CAMPGE010019694">
    <property type="protein sequence ID" value="CAI2378013.1"/>
    <property type="molecule type" value="Genomic_DNA"/>
</dbReference>
<evidence type="ECO:0000313" key="2">
    <source>
        <dbReference type="Proteomes" id="UP001295684"/>
    </source>
</evidence>
<reference evidence="1" key="1">
    <citation type="submission" date="2023-07" db="EMBL/GenBank/DDBJ databases">
        <authorList>
            <consortium name="AG Swart"/>
            <person name="Singh M."/>
            <person name="Singh A."/>
            <person name="Seah K."/>
            <person name="Emmerich C."/>
        </authorList>
    </citation>
    <scope>NUCLEOTIDE SEQUENCE</scope>
    <source>
        <strain evidence="1">DP1</strain>
    </source>
</reference>
<dbReference type="AlphaFoldDB" id="A0AAD1XRQ5"/>
<sequence>MLKQAFNNRRRRIRDSAKKSENSFCFNLNTYKNILKKLPARKSIRIRRIITPKYYPKQYERKRNPCNTVRNLRRSVTRPNLASFKDPSFLDIIKKKASTIQGLSNKFQQRIMARNSLKPQDQKLQESKIGFLSKSLNVSRSDLKIKQLHIEKKIVKKPALKNTFVKVGTGEISQLIFNNSDHDRTCETGGYEVDNKGIFILKNLKYVKKSKIRLSRRISREKEPTYRTITINNVRYNQ</sequence>
<dbReference type="Proteomes" id="UP001295684">
    <property type="component" value="Unassembled WGS sequence"/>
</dbReference>
<evidence type="ECO:0000313" key="1">
    <source>
        <dbReference type="EMBL" id="CAI2378013.1"/>
    </source>
</evidence>
<comment type="caution">
    <text evidence="1">The sequence shown here is derived from an EMBL/GenBank/DDBJ whole genome shotgun (WGS) entry which is preliminary data.</text>
</comment>
<gene>
    <name evidence="1" type="ORF">ECRASSUSDP1_LOCUS19404</name>
</gene>
<proteinExistence type="predicted"/>
<keyword evidence="2" id="KW-1185">Reference proteome</keyword>